<proteinExistence type="predicted"/>
<feature type="region of interest" description="Disordered" evidence="1">
    <location>
        <begin position="16"/>
        <end position="53"/>
    </location>
</feature>
<dbReference type="EMBL" id="LR796364">
    <property type="protein sequence ID" value="CAB4138840.1"/>
    <property type="molecule type" value="Genomic_DNA"/>
</dbReference>
<gene>
    <name evidence="2" type="ORF">UFOVP348_7</name>
</gene>
<sequence>MSADLLAQLQDFARVHGGKIRTGPQPRKPAPEPGSCIGRTQPVQRPPKADPWLEYTDDYSVWKQGQ</sequence>
<protein>
    <submittedName>
        <fullName evidence="2">Uncharacterized protein</fullName>
    </submittedName>
</protein>
<accession>A0A6J5M1G0</accession>
<evidence type="ECO:0000256" key="1">
    <source>
        <dbReference type="SAM" id="MobiDB-lite"/>
    </source>
</evidence>
<reference evidence="2" key="1">
    <citation type="submission" date="2020-04" db="EMBL/GenBank/DDBJ databases">
        <authorList>
            <person name="Chiriac C."/>
            <person name="Salcher M."/>
            <person name="Ghai R."/>
            <person name="Kavagutti S V."/>
        </authorList>
    </citation>
    <scope>NUCLEOTIDE SEQUENCE</scope>
</reference>
<name>A0A6J5M1G0_9CAUD</name>
<evidence type="ECO:0000313" key="2">
    <source>
        <dbReference type="EMBL" id="CAB4138840.1"/>
    </source>
</evidence>
<organism evidence="2">
    <name type="scientific">uncultured Caudovirales phage</name>
    <dbReference type="NCBI Taxonomy" id="2100421"/>
    <lineage>
        <taxon>Viruses</taxon>
        <taxon>Duplodnaviria</taxon>
        <taxon>Heunggongvirae</taxon>
        <taxon>Uroviricota</taxon>
        <taxon>Caudoviricetes</taxon>
        <taxon>Peduoviridae</taxon>
        <taxon>Maltschvirus</taxon>
        <taxon>Maltschvirus maltsch</taxon>
    </lineage>
</organism>